<dbReference type="Proteomes" id="UP000309673">
    <property type="component" value="Unassembled WGS sequence"/>
</dbReference>
<comment type="caution">
    <text evidence="2">The sequence shown here is derived from an EMBL/GenBank/DDBJ whole genome shotgun (WGS) entry which is preliminary data.</text>
</comment>
<organism evidence="2 3">
    <name type="scientific">Cohnella pontilimi</name>
    <dbReference type="NCBI Taxonomy" id="2564100"/>
    <lineage>
        <taxon>Bacteria</taxon>
        <taxon>Bacillati</taxon>
        <taxon>Bacillota</taxon>
        <taxon>Bacilli</taxon>
        <taxon>Bacillales</taxon>
        <taxon>Paenibacillaceae</taxon>
        <taxon>Cohnella</taxon>
    </lineage>
</organism>
<sequence>MWGIQSKFAENKIISPDGTPISFFSSGQGPGLLIVHGALGTSRHYLRLAMALSDTFTVHVMDRRGRGKSGPQGEAYDMDKECEDAAAILQATGTSFLFGHSYGGLVVLETALVYPVRKIALYEPGLSVHQSIPHGWLKEFRQALDRRDYPEALLLFIHGLRLLSPFDKIPKPLLRLFLRWAMTGGERNETVQLLHSLESEIREVARLDSMEDKYRGVSARTLVMIGSDSPAYMMYAASSAAKSVPNATLTELTGLDHMAPVAKDVRELSRHLKNFYIDEDSVKSCDNK</sequence>
<keyword evidence="3" id="KW-1185">Reference proteome</keyword>
<evidence type="ECO:0000259" key="1">
    <source>
        <dbReference type="Pfam" id="PF12697"/>
    </source>
</evidence>
<accession>A0A4U0F346</accession>
<protein>
    <submittedName>
        <fullName evidence="2">Alpha/beta hydrolase</fullName>
    </submittedName>
</protein>
<dbReference type="EMBL" id="SUPK01000011">
    <property type="protein sequence ID" value="TJY38956.1"/>
    <property type="molecule type" value="Genomic_DNA"/>
</dbReference>
<keyword evidence="2" id="KW-0378">Hydrolase</keyword>
<dbReference type="PANTHER" id="PTHR43194:SF2">
    <property type="entry name" value="PEROXISOMAL MEMBRANE PROTEIN LPX1"/>
    <property type="match status" value="1"/>
</dbReference>
<dbReference type="RefSeq" id="WP_136779499.1">
    <property type="nucleotide sequence ID" value="NZ_SUPK01000011.1"/>
</dbReference>
<dbReference type="PANTHER" id="PTHR43194">
    <property type="entry name" value="HYDROLASE ALPHA/BETA FOLD FAMILY"/>
    <property type="match status" value="1"/>
</dbReference>
<dbReference type="InterPro" id="IPR000073">
    <property type="entry name" value="AB_hydrolase_1"/>
</dbReference>
<dbReference type="OrthoDB" id="63519at2"/>
<proteinExistence type="predicted"/>
<dbReference type="InterPro" id="IPR050228">
    <property type="entry name" value="Carboxylesterase_BioH"/>
</dbReference>
<feature type="domain" description="AB hydrolase-1" evidence="1">
    <location>
        <begin position="32"/>
        <end position="260"/>
    </location>
</feature>
<reference evidence="2 3" key="1">
    <citation type="submission" date="2019-04" db="EMBL/GenBank/DDBJ databases">
        <title>Cohnella sp. nov., isolated from soil.</title>
        <authorList>
            <person name="Kim W."/>
        </authorList>
    </citation>
    <scope>NUCLEOTIDE SEQUENCE [LARGE SCALE GENOMIC DNA]</scope>
    <source>
        <strain evidence="2 3">CAU 1483</strain>
    </source>
</reference>
<dbReference type="InterPro" id="IPR029058">
    <property type="entry name" value="AB_hydrolase_fold"/>
</dbReference>
<dbReference type="AlphaFoldDB" id="A0A4U0F346"/>
<dbReference type="Pfam" id="PF12697">
    <property type="entry name" value="Abhydrolase_6"/>
    <property type="match status" value="1"/>
</dbReference>
<dbReference type="SUPFAM" id="SSF53474">
    <property type="entry name" value="alpha/beta-Hydrolases"/>
    <property type="match status" value="1"/>
</dbReference>
<name>A0A4U0F346_9BACL</name>
<evidence type="ECO:0000313" key="3">
    <source>
        <dbReference type="Proteomes" id="UP000309673"/>
    </source>
</evidence>
<dbReference type="Gene3D" id="3.40.50.1820">
    <property type="entry name" value="alpha/beta hydrolase"/>
    <property type="match status" value="1"/>
</dbReference>
<evidence type="ECO:0000313" key="2">
    <source>
        <dbReference type="EMBL" id="TJY38956.1"/>
    </source>
</evidence>
<dbReference type="GO" id="GO:0016787">
    <property type="term" value="F:hydrolase activity"/>
    <property type="evidence" value="ECO:0007669"/>
    <property type="project" value="UniProtKB-KW"/>
</dbReference>
<gene>
    <name evidence="2" type="ORF">E5161_19185</name>
</gene>